<proteinExistence type="predicted"/>
<dbReference type="AlphaFoldDB" id="A0A8J9ZA58"/>
<dbReference type="OrthoDB" id="10408020at2759"/>
<accession>A0A8J9ZA58</accession>
<dbReference type="EMBL" id="OV696703">
    <property type="protein sequence ID" value="CAH1250129.1"/>
    <property type="molecule type" value="Genomic_DNA"/>
</dbReference>
<name>A0A8J9ZA58_BRALA</name>
<gene>
    <name evidence="1" type="primary">Hypp8777</name>
    <name evidence="1" type="ORF">BLAG_LOCUS10986</name>
</gene>
<dbReference type="Proteomes" id="UP000838412">
    <property type="component" value="Chromosome 18"/>
</dbReference>
<evidence type="ECO:0000313" key="2">
    <source>
        <dbReference type="Proteomes" id="UP000838412"/>
    </source>
</evidence>
<evidence type="ECO:0000313" key="1">
    <source>
        <dbReference type="EMBL" id="CAH1250129.1"/>
    </source>
</evidence>
<reference evidence="1" key="1">
    <citation type="submission" date="2022-01" db="EMBL/GenBank/DDBJ databases">
        <authorList>
            <person name="Braso-Vives M."/>
        </authorList>
    </citation>
    <scope>NUCLEOTIDE SEQUENCE</scope>
</reference>
<sequence length="71" mass="8563">MLRCVVRNIFTPFGHQCRGCERPLRLRDVDTKTYHLKCPMCDRHLWCIADGCWYCVQQLDRPWVNKADTRH</sequence>
<organism evidence="1 2">
    <name type="scientific">Branchiostoma lanceolatum</name>
    <name type="common">Common lancelet</name>
    <name type="synonym">Amphioxus lanceolatum</name>
    <dbReference type="NCBI Taxonomy" id="7740"/>
    <lineage>
        <taxon>Eukaryota</taxon>
        <taxon>Metazoa</taxon>
        <taxon>Chordata</taxon>
        <taxon>Cephalochordata</taxon>
        <taxon>Leptocardii</taxon>
        <taxon>Amphioxiformes</taxon>
        <taxon>Branchiostomatidae</taxon>
        <taxon>Branchiostoma</taxon>
    </lineage>
</organism>
<protein>
    <submittedName>
        <fullName evidence="1">Hypp8777 protein</fullName>
    </submittedName>
</protein>
<keyword evidence="2" id="KW-1185">Reference proteome</keyword>